<dbReference type="Pfam" id="PF00412">
    <property type="entry name" value="LIM"/>
    <property type="match status" value="3"/>
</dbReference>
<dbReference type="GO" id="GO:0004930">
    <property type="term" value="F:G protein-coupled receptor activity"/>
    <property type="evidence" value="ECO:0007669"/>
    <property type="project" value="UniProtKB-KW"/>
</dbReference>
<keyword evidence="11 24" id="KW-0681">Retinal protein</keyword>
<comment type="caution">
    <text evidence="29">The sequence shown here is derived from an EMBL/GenBank/DDBJ whole genome shotgun (WGS) entry which is preliminary data.</text>
</comment>
<evidence type="ECO:0000256" key="21">
    <source>
        <dbReference type="ARBA" id="ARBA00041668"/>
    </source>
</evidence>
<evidence type="ECO:0000256" key="3">
    <source>
        <dbReference type="ARBA" id="ARBA00022475"/>
    </source>
</evidence>
<dbReference type="GO" id="GO:0030018">
    <property type="term" value="C:Z disc"/>
    <property type="evidence" value="ECO:0007669"/>
    <property type="project" value="UniProtKB-SubCell"/>
</dbReference>
<dbReference type="SMART" id="SM00735">
    <property type="entry name" value="ZM"/>
    <property type="match status" value="2"/>
</dbReference>
<protein>
    <recommendedName>
        <fullName evidence="20">Melanopsin</fullName>
    </recommendedName>
    <alternativeName>
        <fullName evidence="21">Opsin-4</fullName>
    </alternativeName>
</protein>
<feature type="region of interest" description="Disordered" evidence="25">
    <location>
        <begin position="1066"/>
        <end position="1161"/>
    </location>
</feature>
<evidence type="ECO:0000313" key="29">
    <source>
        <dbReference type="EMBL" id="KAJ8795120.1"/>
    </source>
</evidence>
<dbReference type="CDD" id="cd06753">
    <property type="entry name" value="PDZ_PDLIM-like"/>
    <property type="match status" value="1"/>
</dbReference>
<dbReference type="GO" id="GO:0009881">
    <property type="term" value="F:photoreceptor activity"/>
    <property type="evidence" value="ECO:0007669"/>
    <property type="project" value="UniProtKB-KW"/>
</dbReference>
<dbReference type="Gene3D" id="1.20.1070.10">
    <property type="entry name" value="Rhodopsin 7-helix transmembrane proteins"/>
    <property type="match status" value="1"/>
</dbReference>
<evidence type="ECO:0000256" key="22">
    <source>
        <dbReference type="ARBA" id="ARBA00045514"/>
    </source>
</evidence>
<evidence type="ECO:0000259" key="27">
    <source>
        <dbReference type="PROSITE" id="PS50106"/>
    </source>
</evidence>
<evidence type="ECO:0000256" key="16">
    <source>
        <dbReference type="ARBA" id="ARBA00023136"/>
    </source>
</evidence>
<keyword evidence="16 24" id="KW-0472">Membrane</keyword>
<reference evidence="29 30" key="1">
    <citation type="submission" date="2022-11" db="EMBL/GenBank/DDBJ databases">
        <title>Whole genome sequence of Eschrichtius robustus ER-17-0199.</title>
        <authorList>
            <person name="Bruniche-Olsen A."/>
            <person name="Black A.N."/>
            <person name="Fields C.J."/>
            <person name="Walden K."/>
            <person name="Dewoody J.A."/>
        </authorList>
    </citation>
    <scope>NUCLEOTIDE SEQUENCE [LARGE SCALE GENOMIC DNA]</scope>
    <source>
        <strain evidence="29">ER-17-0199</strain>
        <tissue evidence="29">Blubber</tissue>
    </source>
</reference>
<evidence type="ECO:0000256" key="14">
    <source>
        <dbReference type="ARBA" id="ARBA00023038"/>
    </source>
</evidence>
<dbReference type="Pfam" id="PF00595">
    <property type="entry name" value="PDZ"/>
    <property type="match status" value="1"/>
</dbReference>
<dbReference type="Pfam" id="PF00001">
    <property type="entry name" value="7tm_1"/>
    <property type="match status" value="1"/>
</dbReference>
<keyword evidence="6 24" id="KW-0716">Sensory transduction</keyword>
<evidence type="ECO:0000256" key="7">
    <source>
        <dbReference type="ARBA" id="ARBA00022692"/>
    </source>
</evidence>
<keyword evidence="14 23" id="KW-0440">LIM domain</keyword>
<keyword evidence="9" id="KW-0677">Repeat</keyword>
<dbReference type="PROSITE" id="PS50106">
    <property type="entry name" value="PDZ"/>
    <property type="match status" value="1"/>
</dbReference>
<feature type="region of interest" description="Disordered" evidence="25">
    <location>
        <begin position="979"/>
        <end position="1031"/>
    </location>
</feature>
<dbReference type="GO" id="GO:0007601">
    <property type="term" value="P:visual perception"/>
    <property type="evidence" value="ECO:0007669"/>
    <property type="project" value="InterPro"/>
</dbReference>
<keyword evidence="15 24" id="KW-0297">G-protein coupled receptor</keyword>
<evidence type="ECO:0000256" key="13">
    <source>
        <dbReference type="ARBA" id="ARBA00022991"/>
    </source>
</evidence>
<evidence type="ECO:0000256" key="1">
    <source>
        <dbReference type="ARBA" id="ARBA00004216"/>
    </source>
</evidence>
<feature type="compositionally biased region" description="Pro residues" evidence="25">
    <location>
        <begin position="1085"/>
        <end position="1119"/>
    </location>
</feature>
<dbReference type="InterPro" id="IPR050604">
    <property type="entry name" value="PDZ-LIM_domain"/>
</dbReference>
<evidence type="ECO:0000256" key="15">
    <source>
        <dbReference type="ARBA" id="ARBA00023040"/>
    </source>
</evidence>
<dbReference type="GO" id="GO:0005886">
    <property type="term" value="C:plasma membrane"/>
    <property type="evidence" value="ECO:0007669"/>
    <property type="project" value="UniProtKB-SubCell"/>
</dbReference>
<dbReference type="CDD" id="cd09362">
    <property type="entry name" value="LIM2_Enigma_like"/>
    <property type="match status" value="1"/>
</dbReference>
<comment type="similarity">
    <text evidence="24">Belongs to the G-protein coupled receptor 1 family. Opsin subfamily.</text>
</comment>
<keyword evidence="7 24" id="KW-0812">Transmembrane</keyword>
<feature type="transmembrane region" description="Helical" evidence="24">
    <location>
        <begin position="299"/>
        <end position="323"/>
    </location>
</feature>
<dbReference type="CDD" id="cd15336">
    <property type="entry name" value="7tmA_Melanopsin"/>
    <property type="match status" value="1"/>
</dbReference>
<dbReference type="GO" id="GO:0030036">
    <property type="term" value="P:actin cytoskeleton organization"/>
    <property type="evidence" value="ECO:0007669"/>
    <property type="project" value="TreeGrafter"/>
</dbReference>
<feature type="transmembrane region" description="Helical" evidence="24">
    <location>
        <begin position="108"/>
        <end position="133"/>
    </location>
</feature>
<dbReference type="GO" id="GO:0003779">
    <property type="term" value="F:actin binding"/>
    <property type="evidence" value="ECO:0007669"/>
    <property type="project" value="TreeGrafter"/>
</dbReference>
<feature type="transmembrane region" description="Helical" evidence="24">
    <location>
        <begin position="68"/>
        <end position="96"/>
    </location>
</feature>
<keyword evidence="4" id="KW-0963">Cytoplasm</keyword>
<evidence type="ECO:0000256" key="12">
    <source>
        <dbReference type="ARBA" id="ARBA00022989"/>
    </source>
</evidence>
<dbReference type="InterPro" id="IPR031847">
    <property type="entry name" value="PDLI1-4/Zasp-like_mid"/>
</dbReference>
<feature type="domain" description="LIM zinc-binding" evidence="26">
    <location>
        <begin position="1315"/>
        <end position="1374"/>
    </location>
</feature>
<dbReference type="FunFam" id="2.10.110.10:FF:000014">
    <property type="entry name" value="PDZ and LIM domain protein 5"/>
    <property type="match status" value="1"/>
</dbReference>
<keyword evidence="17" id="KW-1015">Disulfide bond</keyword>
<dbReference type="InterPro" id="IPR036034">
    <property type="entry name" value="PDZ_sf"/>
</dbReference>
<feature type="domain" description="LIM zinc-binding" evidence="26">
    <location>
        <begin position="1196"/>
        <end position="1254"/>
    </location>
</feature>
<evidence type="ECO:0000256" key="19">
    <source>
        <dbReference type="ARBA" id="ARBA00023224"/>
    </source>
</evidence>
<dbReference type="GO" id="GO:0005912">
    <property type="term" value="C:adherens junction"/>
    <property type="evidence" value="ECO:0007669"/>
    <property type="project" value="TreeGrafter"/>
</dbReference>
<dbReference type="SMART" id="SM01381">
    <property type="entry name" value="7TM_GPCR_Srsx"/>
    <property type="match status" value="1"/>
</dbReference>
<dbReference type="Proteomes" id="UP001159641">
    <property type="component" value="Unassembled WGS sequence"/>
</dbReference>
<evidence type="ECO:0000313" key="30">
    <source>
        <dbReference type="Proteomes" id="UP001159641"/>
    </source>
</evidence>
<feature type="region of interest" description="Disordered" evidence="25">
    <location>
        <begin position="594"/>
        <end position="628"/>
    </location>
</feature>
<dbReference type="InterPro" id="IPR001760">
    <property type="entry name" value="Opsin"/>
</dbReference>
<dbReference type="FunFam" id="2.10.110.10:FF:000010">
    <property type="entry name" value="PDZ and LIM domain protein 5"/>
    <property type="match status" value="1"/>
</dbReference>
<dbReference type="GO" id="GO:0031941">
    <property type="term" value="C:filamentous actin"/>
    <property type="evidence" value="ECO:0007669"/>
    <property type="project" value="TreeGrafter"/>
</dbReference>
<dbReference type="GO" id="GO:0001725">
    <property type="term" value="C:stress fiber"/>
    <property type="evidence" value="ECO:0007669"/>
    <property type="project" value="TreeGrafter"/>
</dbReference>
<evidence type="ECO:0000256" key="5">
    <source>
        <dbReference type="ARBA" id="ARBA00022543"/>
    </source>
</evidence>
<dbReference type="SMART" id="SM00132">
    <property type="entry name" value="LIM"/>
    <property type="match status" value="3"/>
</dbReference>
<evidence type="ECO:0000256" key="20">
    <source>
        <dbReference type="ARBA" id="ARBA00040884"/>
    </source>
</evidence>
<dbReference type="GO" id="GO:0007507">
    <property type="term" value="P:heart development"/>
    <property type="evidence" value="ECO:0007669"/>
    <property type="project" value="TreeGrafter"/>
</dbReference>
<keyword evidence="18 24" id="KW-0675">Receptor</keyword>
<dbReference type="PANTHER" id="PTHR24214">
    <property type="entry name" value="PDZ AND LIM DOMAIN PROTEIN ZASP"/>
    <property type="match status" value="1"/>
</dbReference>
<dbReference type="InterPro" id="IPR000276">
    <property type="entry name" value="GPCR_Rhodpsn"/>
</dbReference>
<dbReference type="PROSITE" id="PS50023">
    <property type="entry name" value="LIM_DOMAIN_2"/>
    <property type="match status" value="3"/>
</dbReference>
<dbReference type="InterPro" id="IPR017452">
    <property type="entry name" value="GPCR_Rhodpsn_7TM"/>
</dbReference>
<dbReference type="FunFam" id="2.30.42.10:FF:000019">
    <property type="entry name" value="LIM domain binding 3 isoform 1"/>
    <property type="match status" value="1"/>
</dbReference>
<dbReference type="SUPFAM" id="SSF50156">
    <property type="entry name" value="PDZ domain-like"/>
    <property type="match status" value="1"/>
</dbReference>
<dbReference type="SUPFAM" id="SSF57716">
    <property type="entry name" value="Glucocorticoid receptor-like (DNA-binding domain)"/>
    <property type="match status" value="4"/>
</dbReference>
<keyword evidence="12 24" id="KW-1133">Transmembrane helix</keyword>
<feature type="domain" description="LIM zinc-binding" evidence="26">
    <location>
        <begin position="1255"/>
        <end position="1314"/>
    </location>
</feature>
<feature type="region of interest" description="Disordered" evidence="25">
    <location>
        <begin position="1"/>
        <end position="46"/>
    </location>
</feature>
<dbReference type="PRINTS" id="PR00237">
    <property type="entry name" value="GPCRRHODOPSN"/>
</dbReference>
<feature type="domain" description="PDZ" evidence="27">
    <location>
        <begin position="504"/>
        <end position="586"/>
    </location>
</feature>
<accession>A0AB34HVW3</accession>
<dbReference type="GO" id="GO:0007602">
    <property type="term" value="P:phototransduction"/>
    <property type="evidence" value="ECO:0007669"/>
    <property type="project" value="UniProtKB-KW"/>
</dbReference>
<sequence>MNSPSGTGAPPDPAQESNGIATPASRSRWDSSWSSTSSLDHPPPVSPTVARAQAAAWVPFPTVDVPDYAHYTLGTVILLVGLTGMLGNLTVIYTFCRSRGLRTPANMFIINLAVSDFLMSFTQAPVFFASSVYKQWLFGEAGCEFYAFCGALFGITSMITLTAIALDRYLVITRPLATVGMVSKRRAALILLGVWLYALAWSLPPFFGWSAYVPEGLLTSCSWDYVSFMPSVRAYTMLLFCFVFFLPLLVIIYCYIFIFKAIRETGQALQTFGASEGGGECPWQRQRLQNEWKMAKIELLVILLFVLSWAPYSTVALMGFAGYAHVLTPYMNSVPAVIAKASAIYNPIIYAITHPKYRMAIAQHLPCLGVLLGVSGQRNGLYASYRSTHRSTLSSQASDLSWISGRRRQVSLGSESEVGWTDTEATAAWGTAQQVSGWSPCGQGPEDVEAKAPPKSQGQEAEAPGKRGGALGCSRQLWGPCLFQRSHLREHHSPEVAAVSTGMSYSVTLTGPGPWGFRLQGGKDFNMPLTISRITPGSKAAQSQLSPGDLVVAIDGINTDTMTHLEAQNKIKSASYNLSLTLQKSKRPILISTAAPPIHSPPPVIPHQKDPALDTDSSLAAPSPNPKARAILGTPGTLELGQTFSSSFSQTSVFSSHTEVSGAGPPWGSPGAKVSLEGALDSLSLKAPRGSSQPRQYNNPVGLYSAETLREMAQMYQMSLRGKASGAGLLGGADYQERFNPSALKDSALSTHKPIEVKGLGGKATIIHAQYNTPISMYSQDAIMDAIAGQAQAQGSDFSGSLPVKDLTVDSTSPVYQAVIKNQNKPEDEADDWARRSSSLQSRSFRILAQMTGTEYMQDPDEEALRRSRADGRGPAPRSTASTLPPPFSATLTAPPEPRQPGTGLPVEEEEAPGWMRQRPFLAVGPAQGCRAQAKRTAATAPQQRGALDLLSFSVRLISTPIEHAPVCTSQATTPLLPASAQPPAAASPSAASPPLATAAAHAATASAAAPASSPEDSPRPQASAYSPAVATSPAPAAHTYSEAPAAPAPKPRVVTTASIRPSVYQPVPASTYSPSPGANYSPTPYTPSPAPTYSPSPAPAYSPSPAPAYTPSPAPSYNPAPYSGGPAESASRPPWVTDDSFSQKFAPGKSTTTVSKQGLPRGAPAYNLPPAPQVSPLARGTVQRAERFPASSRTPLCGHCNNIIRGPFLVAMGRSWHPEEFNCAYCKTSLADVCFVEEQNNVYCERCYEQFFAPVCAKCNTKIMGEVMHALRQTWHTTCFVCAACKKPFGNSLFHMEDGEPYCEKDYINLFSTKCHGCDFPVEAGDKFIEALGHTWHDTCFICAVCHVNLEGQPFYSKKDKPLCKKHAHAINV</sequence>
<keyword evidence="10 23" id="KW-0862">Zinc</keyword>
<dbReference type="EMBL" id="JAIQCJ010000625">
    <property type="protein sequence ID" value="KAJ8795120.1"/>
    <property type="molecule type" value="Genomic_DNA"/>
</dbReference>
<feature type="transmembrane region" description="Helical" evidence="24">
    <location>
        <begin position="232"/>
        <end position="258"/>
    </location>
</feature>
<dbReference type="CDD" id="cd09460">
    <property type="entry name" value="LIM3_ZASP_Cypher"/>
    <property type="match status" value="1"/>
</dbReference>
<dbReference type="GO" id="GO:0051371">
    <property type="term" value="F:muscle alpha-actinin binding"/>
    <property type="evidence" value="ECO:0007669"/>
    <property type="project" value="TreeGrafter"/>
</dbReference>
<dbReference type="GO" id="GO:0046872">
    <property type="term" value="F:metal ion binding"/>
    <property type="evidence" value="ECO:0007669"/>
    <property type="project" value="UniProtKB-KW"/>
</dbReference>
<dbReference type="PRINTS" id="PR00238">
    <property type="entry name" value="OPSIN"/>
</dbReference>
<keyword evidence="3" id="KW-1003">Cell membrane</keyword>
<dbReference type="InterPro" id="IPR001781">
    <property type="entry name" value="Znf_LIM"/>
</dbReference>
<evidence type="ECO:0000256" key="9">
    <source>
        <dbReference type="ARBA" id="ARBA00022737"/>
    </source>
</evidence>
<dbReference type="GO" id="GO:0061061">
    <property type="term" value="P:muscle structure development"/>
    <property type="evidence" value="ECO:0007669"/>
    <property type="project" value="TreeGrafter"/>
</dbReference>
<dbReference type="CDD" id="cd09454">
    <property type="entry name" value="LIM1_ZASP_Cypher"/>
    <property type="match status" value="1"/>
</dbReference>
<dbReference type="FunFam" id="1.20.1070.10:FF:000083">
    <property type="entry name" value="Melanopsin 1"/>
    <property type="match status" value="1"/>
</dbReference>
<comment type="caution">
    <text evidence="24">Lacks conserved residue(s) required for the propagation of feature annotation.</text>
</comment>
<dbReference type="PANTHER" id="PTHR24214:SF9">
    <property type="entry name" value="LIM DOMAIN-BINDING PROTEIN 3"/>
    <property type="match status" value="1"/>
</dbReference>
<keyword evidence="19 24" id="KW-0807">Transducer</keyword>
<evidence type="ECO:0000259" key="28">
    <source>
        <dbReference type="PROSITE" id="PS50262"/>
    </source>
</evidence>
<feature type="transmembrane region" description="Helical" evidence="24">
    <location>
        <begin position="187"/>
        <end position="212"/>
    </location>
</feature>
<organism evidence="29 30">
    <name type="scientific">Eschrichtius robustus</name>
    <name type="common">California gray whale</name>
    <name type="synonym">Eschrichtius gibbosus</name>
    <dbReference type="NCBI Taxonomy" id="9764"/>
    <lineage>
        <taxon>Eukaryota</taxon>
        <taxon>Metazoa</taxon>
        <taxon>Chordata</taxon>
        <taxon>Craniata</taxon>
        <taxon>Vertebrata</taxon>
        <taxon>Euteleostomi</taxon>
        <taxon>Mammalia</taxon>
        <taxon>Eutheria</taxon>
        <taxon>Laurasiatheria</taxon>
        <taxon>Artiodactyla</taxon>
        <taxon>Whippomorpha</taxon>
        <taxon>Cetacea</taxon>
        <taxon>Mysticeti</taxon>
        <taxon>Eschrichtiidae</taxon>
        <taxon>Eschrichtius</taxon>
    </lineage>
</organism>
<dbReference type="InterPro" id="IPR001478">
    <property type="entry name" value="PDZ"/>
</dbReference>
<feature type="domain" description="G-protein coupled receptors family 1 profile" evidence="28">
    <location>
        <begin position="87"/>
        <end position="350"/>
    </location>
</feature>
<keyword evidence="30" id="KW-1185">Reference proteome</keyword>
<name>A0AB34HVW3_ESCRO</name>
<evidence type="ECO:0000256" key="6">
    <source>
        <dbReference type="ARBA" id="ARBA00022606"/>
    </source>
</evidence>
<feature type="region of interest" description="Disordered" evidence="25">
    <location>
        <begin position="851"/>
        <end position="909"/>
    </location>
</feature>
<evidence type="ECO:0000256" key="10">
    <source>
        <dbReference type="ARBA" id="ARBA00022833"/>
    </source>
</evidence>
<dbReference type="Gene3D" id="2.10.110.10">
    <property type="entry name" value="Cysteine Rich Protein"/>
    <property type="match status" value="3"/>
</dbReference>
<dbReference type="PROSITE" id="PS50262">
    <property type="entry name" value="G_PROTEIN_RECEP_F1_2"/>
    <property type="match status" value="1"/>
</dbReference>
<dbReference type="PROSITE" id="PS00238">
    <property type="entry name" value="OPSIN"/>
    <property type="match status" value="1"/>
</dbReference>
<dbReference type="SMART" id="SM00228">
    <property type="entry name" value="PDZ"/>
    <property type="match status" value="1"/>
</dbReference>
<keyword evidence="5 24" id="KW-0600">Photoreceptor protein</keyword>
<dbReference type="InterPro" id="IPR027430">
    <property type="entry name" value="Retinal_BS"/>
</dbReference>
<evidence type="ECO:0000256" key="4">
    <source>
        <dbReference type="ARBA" id="ARBA00022490"/>
    </source>
</evidence>
<comment type="function">
    <text evidence="22">Photoreceptor that binds cis-retinaldehydes. Contributes to pupillar reflex, photoentrainment and other non-image forming responses to light. May be involved in the optokinetic visual tracking response. May be involved in the regulation of retinal hyaloid vessel growth and regression.</text>
</comment>
<dbReference type="PROSITE" id="PS00478">
    <property type="entry name" value="LIM_DOMAIN_1"/>
    <property type="match status" value="1"/>
</dbReference>
<keyword evidence="8 23" id="KW-0479">Metal-binding</keyword>
<dbReference type="InterPro" id="IPR006643">
    <property type="entry name" value="Zasp-like_motif"/>
</dbReference>
<feature type="region of interest" description="Disordered" evidence="25">
    <location>
        <begin position="433"/>
        <end position="468"/>
    </location>
</feature>
<dbReference type="SUPFAM" id="SSF81321">
    <property type="entry name" value="Family A G protein-coupled receptor-like"/>
    <property type="match status" value="1"/>
</dbReference>
<feature type="transmembrane region" description="Helical" evidence="24">
    <location>
        <begin position="145"/>
        <end position="166"/>
    </location>
</feature>
<evidence type="ECO:0000256" key="23">
    <source>
        <dbReference type="PROSITE-ProRule" id="PRU00125"/>
    </source>
</evidence>
<evidence type="ECO:0000256" key="17">
    <source>
        <dbReference type="ARBA" id="ARBA00023157"/>
    </source>
</evidence>
<evidence type="ECO:0000256" key="8">
    <source>
        <dbReference type="ARBA" id="ARBA00022723"/>
    </source>
</evidence>
<evidence type="ECO:0000256" key="11">
    <source>
        <dbReference type="ARBA" id="ARBA00022925"/>
    </source>
</evidence>
<keyword evidence="13 24" id="KW-0157">Chromophore</keyword>
<dbReference type="FunFam" id="2.10.110.10:FF:000020">
    <property type="entry name" value="PDZ and LIM domain protein 5"/>
    <property type="match status" value="1"/>
</dbReference>
<feature type="compositionally biased region" description="Low complexity" evidence="25">
    <location>
        <begin position="979"/>
        <end position="1015"/>
    </location>
</feature>
<evidence type="ECO:0000256" key="2">
    <source>
        <dbReference type="ARBA" id="ARBA00004651"/>
    </source>
</evidence>
<evidence type="ECO:0000259" key="26">
    <source>
        <dbReference type="PROSITE" id="PS50023"/>
    </source>
</evidence>
<proteinExistence type="inferred from homology"/>
<gene>
    <name evidence="29" type="ORF">J1605_018707</name>
</gene>
<dbReference type="Pfam" id="PF15936">
    <property type="entry name" value="DUF4749"/>
    <property type="match status" value="1"/>
</dbReference>
<feature type="compositionally biased region" description="Basic and acidic residues" evidence="25">
    <location>
        <begin position="863"/>
        <end position="872"/>
    </location>
</feature>
<evidence type="ECO:0000256" key="18">
    <source>
        <dbReference type="ARBA" id="ARBA00023170"/>
    </source>
</evidence>
<evidence type="ECO:0000256" key="24">
    <source>
        <dbReference type="RuleBase" id="RU004951"/>
    </source>
</evidence>
<evidence type="ECO:0000256" key="25">
    <source>
        <dbReference type="SAM" id="MobiDB-lite"/>
    </source>
</evidence>
<dbReference type="Gene3D" id="2.30.42.10">
    <property type="match status" value="1"/>
</dbReference>
<comment type="subcellular location">
    <subcellularLocation>
        <location evidence="2">Cell membrane</location>
        <topology evidence="2">Multi-pass membrane protein</topology>
    </subcellularLocation>
    <subcellularLocation>
        <location evidence="1">Cytoplasm</location>
        <location evidence="1">Myofibril</location>
        <location evidence="1">Sarcomere</location>
        <location evidence="1">Z line</location>
    </subcellularLocation>
    <subcellularLocation>
        <location evidence="24">Membrane</location>
        <topology evidence="24">Multi-pass membrane protein</topology>
    </subcellularLocation>
</comment>
<dbReference type="PROSITE" id="PS00237">
    <property type="entry name" value="G_PROTEIN_RECEP_F1_1"/>
    <property type="match status" value="1"/>
</dbReference>
<feature type="compositionally biased region" description="Polar residues" evidence="25">
    <location>
        <begin position="1140"/>
        <end position="1157"/>
    </location>
</feature>